<reference evidence="1 2" key="1">
    <citation type="submission" date="2015-05" db="EMBL/GenBank/DDBJ databases">
        <title>Genome sequences of Pluralibacter gergoviae.</title>
        <authorList>
            <person name="Greninger A.L."/>
            <person name="Miller S."/>
        </authorList>
    </citation>
    <scope>NUCLEOTIDE SEQUENCE [LARGE SCALE GENOMIC DNA]</scope>
    <source>
        <strain evidence="1 2">JS81F13</strain>
    </source>
</reference>
<gene>
    <name evidence="1" type="ORF">ABW06_25500</name>
</gene>
<protein>
    <recommendedName>
        <fullName evidence="3">Inovirus Gp2 family protein</fullName>
    </recommendedName>
</protein>
<evidence type="ECO:0000313" key="1">
    <source>
        <dbReference type="EMBL" id="KMK05816.1"/>
    </source>
</evidence>
<comment type="caution">
    <text evidence="1">The sequence shown here is derived from an EMBL/GenBank/DDBJ whole genome shotgun (WGS) entry which is preliminary data.</text>
</comment>
<dbReference type="PATRIC" id="fig|61647.15.peg.4607"/>
<dbReference type="Proteomes" id="UP000036196">
    <property type="component" value="Unassembled WGS sequence"/>
</dbReference>
<evidence type="ECO:0000313" key="2">
    <source>
        <dbReference type="Proteomes" id="UP000036196"/>
    </source>
</evidence>
<evidence type="ECO:0008006" key="3">
    <source>
        <dbReference type="Google" id="ProtNLM"/>
    </source>
</evidence>
<sequence>MKPYNANPNYVMNGPLLEDINAHMEAMFQRFAKLLPFRIDFAYRKNTASFGHACKHTMCTEIRHLLAETENALAGFYWVMEYTPKKGLHIHLLGYLNGQYHQNPYLLSRTMGNIWKSATEGDGYHYLCRTKENYPVRVDQVIHYTDTPAIKALRYAISYLAKVKQKENGLILGRSTVPDKSSRGRPRQG</sequence>
<dbReference type="RefSeq" id="WP_048281178.1">
    <property type="nucleotide sequence ID" value="NZ_LDZF01000059.1"/>
</dbReference>
<dbReference type="EMBL" id="LDZF01000059">
    <property type="protein sequence ID" value="KMK05816.1"/>
    <property type="molecule type" value="Genomic_DNA"/>
</dbReference>
<organism evidence="1 2">
    <name type="scientific">Pluralibacter gergoviae</name>
    <name type="common">Enterobacter gergoviae</name>
    <dbReference type="NCBI Taxonomy" id="61647"/>
    <lineage>
        <taxon>Bacteria</taxon>
        <taxon>Pseudomonadati</taxon>
        <taxon>Pseudomonadota</taxon>
        <taxon>Gammaproteobacteria</taxon>
        <taxon>Enterobacterales</taxon>
        <taxon>Enterobacteriaceae</taxon>
        <taxon>Pluralibacter</taxon>
    </lineage>
</organism>
<keyword evidence="2" id="KW-1185">Reference proteome</keyword>
<proteinExistence type="predicted"/>
<dbReference type="AlphaFoldDB" id="A0A0J5KE12"/>
<accession>A0A0J5KE12</accession>
<name>A0A0J5KE12_PLUGE</name>